<proteinExistence type="predicted"/>
<dbReference type="InterPro" id="IPR018392">
    <property type="entry name" value="LysM"/>
</dbReference>
<evidence type="ECO:0000313" key="4">
    <source>
        <dbReference type="Proteomes" id="UP000245998"/>
    </source>
</evidence>
<keyword evidence="4" id="KW-1185">Reference proteome</keyword>
<feature type="region of interest" description="Disordered" evidence="1">
    <location>
        <begin position="257"/>
        <end position="280"/>
    </location>
</feature>
<dbReference type="AlphaFoldDB" id="A0A2U1K0K3"/>
<feature type="compositionally biased region" description="Basic and acidic residues" evidence="1">
    <location>
        <begin position="263"/>
        <end position="272"/>
    </location>
</feature>
<evidence type="ECO:0000259" key="2">
    <source>
        <dbReference type="PROSITE" id="PS51782"/>
    </source>
</evidence>
<organism evidence="3 4">
    <name type="scientific">Pueribacillus theae</name>
    <dbReference type="NCBI Taxonomy" id="2171751"/>
    <lineage>
        <taxon>Bacteria</taxon>
        <taxon>Bacillati</taxon>
        <taxon>Bacillota</taxon>
        <taxon>Bacilli</taxon>
        <taxon>Bacillales</taxon>
        <taxon>Bacillaceae</taxon>
        <taxon>Pueribacillus</taxon>
    </lineage>
</organism>
<dbReference type="RefSeq" id="WP_116554865.1">
    <property type="nucleotide sequence ID" value="NZ_QCZG01000020.1"/>
</dbReference>
<reference evidence="3 4" key="1">
    <citation type="submission" date="2018-04" db="EMBL/GenBank/DDBJ databases">
        <title>Camelliibacillus theae gen. nov., sp. nov., isolated from Pu'er tea.</title>
        <authorList>
            <person name="Niu L."/>
        </authorList>
    </citation>
    <scope>NUCLEOTIDE SEQUENCE [LARGE SCALE GENOMIC DNA]</scope>
    <source>
        <strain evidence="3 4">T8</strain>
    </source>
</reference>
<dbReference type="Proteomes" id="UP000245998">
    <property type="component" value="Unassembled WGS sequence"/>
</dbReference>
<accession>A0A2U1K0K3</accession>
<dbReference type="EMBL" id="QCZG01000020">
    <property type="protein sequence ID" value="PWA10724.1"/>
    <property type="molecule type" value="Genomic_DNA"/>
</dbReference>
<protein>
    <recommendedName>
        <fullName evidence="2">LysM domain-containing protein</fullName>
    </recommendedName>
</protein>
<dbReference type="Pfam" id="PF01476">
    <property type="entry name" value="LysM"/>
    <property type="match status" value="1"/>
</dbReference>
<dbReference type="CDD" id="cd00118">
    <property type="entry name" value="LysM"/>
    <property type="match status" value="1"/>
</dbReference>
<evidence type="ECO:0000313" key="3">
    <source>
        <dbReference type="EMBL" id="PWA10724.1"/>
    </source>
</evidence>
<dbReference type="InterPro" id="IPR014248">
    <property type="entry name" value="Spore_coat_assembly_SafA"/>
</dbReference>
<gene>
    <name evidence="3" type="ORF">DCC39_10565</name>
</gene>
<dbReference type="SUPFAM" id="SSF54106">
    <property type="entry name" value="LysM domain"/>
    <property type="match status" value="1"/>
</dbReference>
<comment type="caution">
    <text evidence="3">The sequence shown here is derived from an EMBL/GenBank/DDBJ whole genome shotgun (WGS) entry which is preliminary data.</text>
</comment>
<dbReference type="Gene3D" id="3.10.350.10">
    <property type="entry name" value="LysM domain"/>
    <property type="match status" value="1"/>
</dbReference>
<dbReference type="PROSITE" id="PS51782">
    <property type="entry name" value="LYSM"/>
    <property type="match status" value="1"/>
</dbReference>
<dbReference type="NCBIfam" id="TIGR02899">
    <property type="entry name" value="spore_safA"/>
    <property type="match status" value="1"/>
</dbReference>
<dbReference type="SMART" id="SM00257">
    <property type="entry name" value="LysM"/>
    <property type="match status" value="1"/>
</dbReference>
<evidence type="ECO:0000256" key="1">
    <source>
        <dbReference type="SAM" id="MobiDB-lite"/>
    </source>
</evidence>
<feature type="domain" description="LysM" evidence="2">
    <location>
        <begin position="2"/>
        <end position="47"/>
    </location>
</feature>
<sequence length="280" mass="31126">MKIHIVQKGDTLWKIAEKYNVNFEELKNMNTQLSDPNMLMPGMKIKVPTGGMHVKKHKKEAPIIKEQPTKHVPMPPPVPKKFYDESPESPEGFHPMPEVNIPINQPAPLPVMQAPTPMPCGCPPMMPPPPPVPCGCQPVMPPCPHPMPGMVHGMGYPAYGNVMMPPGPVMGEMEMNDESSSFMPSPDYHHHMGTQGMPYAPYYGGYEMGGQGNPHMYGNPQPYYYGGQQMHGYSPMMPGYSQAPLFPGYGSNPYGMESSYMGHYRESENEEKSNDDDDTI</sequence>
<dbReference type="OrthoDB" id="2033517at2"/>
<name>A0A2U1K0K3_9BACI</name>
<dbReference type="InterPro" id="IPR036779">
    <property type="entry name" value="LysM_dom_sf"/>
</dbReference>